<dbReference type="EMBL" id="BAAAGE010000001">
    <property type="protein sequence ID" value="GAA0714669.1"/>
    <property type="molecule type" value="Genomic_DNA"/>
</dbReference>
<feature type="compositionally biased region" description="Polar residues" evidence="1">
    <location>
        <begin position="8"/>
        <end position="20"/>
    </location>
</feature>
<comment type="caution">
    <text evidence="2">The sequence shown here is derived from an EMBL/GenBank/DDBJ whole genome shotgun (WGS) entry which is preliminary data.</text>
</comment>
<accession>A0ABN1IIM9</accession>
<proteinExistence type="predicted"/>
<feature type="region of interest" description="Disordered" evidence="1">
    <location>
        <begin position="1"/>
        <end position="20"/>
    </location>
</feature>
<gene>
    <name evidence="2" type="ORF">GCM10009430_08200</name>
</gene>
<evidence type="ECO:0008006" key="4">
    <source>
        <dbReference type="Google" id="ProtNLM"/>
    </source>
</evidence>
<protein>
    <recommendedName>
        <fullName evidence="4">Lipid A 3-O-deacylase (PagL)</fullName>
    </recommendedName>
</protein>
<evidence type="ECO:0000256" key="1">
    <source>
        <dbReference type="SAM" id="MobiDB-lite"/>
    </source>
</evidence>
<sequence length="171" mass="19462">MVLPSYGQDENNIPTNPQDSISNLEDFRVRGYSSTYKRFSIRAGAGFQDSFYSEIGISRHTCTYSDVGFFANDYYLSLAWNLSSSDDIFSLKTGCQINIIPLLALGLETKYQTNFSENDLVITPKIGLGIFGDVYLFYGYNVSTNNYPFPDIGKHQFSFVLNIHKNFLRYL</sequence>
<evidence type="ECO:0000313" key="3">
    <source>
        <dbReference type="Proteomes" id="UP001501758"/>
    </source>
</evidence>
<keyword evidence="3" id="KW-1185">Reference proteome</keyword>
<name>A0ABN1IIM9_9FLAO</name>
<evidence type="ECO:0000313" key="2">
    <source>
        <dbReference type="EMBL" id="GAA0714669.1"/>
    </source>
</evidence>
<dbReference type="Proteomes" id="UP001501758">
    <property type="component" value="Unassembled WGS sequence"/>
</dbReference>
<organism evidence="2 3">
    <name type="scientific">Aquimarina litoralis</name>
    <dbReference type="NCBI Taxonomy" id="584605"/>
    <lineage>
        <taxon>Bacteria</taxon>
        <taxon>Pseudomonadati</taxon>
        <taxon>Bacteroidota</taxon>
        <taxon>Flavobacteriia</taxon>
        <taxon>Flavobacteriales</taxon>
        <taxon>Flavobacteriaceae</taxon>
        <taxon>Aquimarina</taxon>
    </lineage>
</organism>
<reference evidence="2 3" key="1">
    <citation type="journal article" date="2019" name="Int. J. Syst. Evol. Microbiol.">
        <title>The Global Catalogue of Microorganisms (GCM) 10K type strain sequencing project: providing services to taxonomists for standard genome sequencing and annotation.</title>
        <authorList>
            <consortium name="The Broad Institute Genomics Platform"/>
            <consortium name="The Broad Institute Genome Sequencing Center for Infectious Disease"/>
            <person name="Wu L."/>
            <person name="Ma J."/>
        </authorList>
    </citation>
    <scope>NUCLEOTIDE SEQUENCE [LARGE SCALE GENOMIC DNA]</scope>
    <source>
        <strain evidence="2 3">JCM 15974</strain>
    </source>
</reference>